<organism evidence="1 2">
    <name type="scientific">Thauera mechernichensis</name>
    <dbReference type="NCBI Taxonomy" id="82788"/>
    <lineage>
        <taxon>Bacteria</taxon>
        <taxon>Pseudomonadati</taxon>
        <taxon>Pseudomonadota</taxon>
        <taxon>Betaproteobacteria</taxon>
        <taxon>Rhodocyclales</taxon>
        <taxon>Zoogloeaceae</taxon>
        <taxon>Thauera</taxon>
    </lineage>
</organism>
<evidence type="ECO:0000313" key="2">
    <source>
        <dbReference type="Proteomes" id="UP001597158"/>
    </source>
</evidence>
<comment type="caution">
    <text evidence="1">The sequence shown here is derived from an EMBL/GenBank/DDBJ whole genome shotgun (WGS) entry which is preliminary data.</text>
</comment>
<gene>
    <name evidence="1" type="ORF">ACFQ4M_00880</name>
</gene>
<accession>A0ABW3WA85</accession>
<sequence length="305" mass="33446">MTVLQMLDIASDDARSADLFIYGHTLDPRGLYMLSTVGTSAAQRWEIGQVENNVKDLRKPDSCTAIEVGIEFLPSALGTWIANFEGKPRIAIDISCMPRPTMAAVFQAILEAGDRKMVRLDVLYVLAEYTPPPGQLPPNEDICPINDWFAGWPTNATASTSLVVGLGYERDKASGACEYFDASETWVFVPQSSILDYQSTVEANNDVLLARALRRDLAATYHVERPTETFGLLASKVSQIASKMNPVLLPFGPKIFFALCLLVASVYREAGVWHVTGDSDLPDVPHVASAHTPAFRVELGPIERE</sequence>
<dbReference type="EMBL" id="JBHTMC010000002">
    <property type="protein sequence ID" value="MFD1262115.1"/>
    <property type="molecule type" value="Genomic_DNA"/>
</dbReference>
<evidence type="ECO:0000313" key="1">
    <source>
        <dbReference type="EMBL" id="MFD1262115.1"/>
    </source>
</evidence>
<dbReference type="RefSeq" id="WP_277831823.1">
    <property type="nucleotide sequence ID" value="NZ_JARQZE010000003.1"/>
</dbReference>
<reference evidence="2" key="1">
    <citation type="journal article" date="2019" name="Int. J. Syst. Evol. Microbiol.">
        <title>The Global Catalogue of Microorganisms (GCM) 10K type strain sequencing project: providing services to taxonomists for standard genome sequencing and annotation.</title>
        <authorList>
            <consortium name="The Broad Institute Genomics Platform"/>
            <consortium name="The Broad Institute Genome Sequencing Center for Infectious Disease"/>
            <person name="Wu L."/>
            <person name="Ma J."/>
        </authorList>
    </citation>
    <scope>NUCLEOTIDE SEQUENCE [LARGE SCALE GENOMIC DNA]</scope>
    <source>
        <strain evidence="2">CCUG 48884</strain>
    </source>
</reference>
<dbReference type="Proteomes" id="UP001597158">
    <property type="component" value="Unassembled WGS sequence"/>
</dbReference>
<keyword evidence="2" id="KW-1185">Reference proteome</keyword>
<protein>
    <submittedName>
        <fullName evidence="1">Uncharacterized protein</fullName>
    </submittedName>
</protein>
<name>A0ABW3WA85_9RHOO</name>
<proteinExistence type="predicted"/>